<dbReference type="InterPro" id="IPR038063">
    <property type="entry name" value="Transpep_catalytic_dom"/>
</dbReference>
<dbReference type="RefSeq" id="WP_242854370.1">
    <property type="nucleotide sequence ID" value="NZ_LKET01000029.1"/>
</dbReference>
<dbReference type="CDD" id="cd16913">
    <property type="entry name" value="YkuD_like"/>
    <property type="match status" value="1"/>
</dbReference>
<keyword evidence="2 9" id="KW-0808">Transferase</keyword>
<comment type="caution">
    <text evidence="6">Lacks conserved residue(s) required for the propagation of feature annotation.</text>
</comment>
<evidence type="ECO:0000313" key="10">
    <source>
        <dbReference type="Proteomes" id="UP000050326"/>
    </source>
</evidence>
<gene>
    <name evidence="9" type="primary">ykuD_2</name>
    <name evidence="9" type="ORF">OXPF_18810</name>
</gene>
<evidence type="ECO:0000256" key="3">
    <source>
        <dbReference type="ARBA" id="ARBA00022960"/>
    </source>
</evidence>
<dbReference type="PANTHER" id="PTHR33734:SF22">
    <property type="entry name" value="MEMBRANE-BOUND LYTIC MUREIN TRANSGLYCOSYLASE D"/>
    <property type="match status" value="1"/>
</dbReference>
<evidence type="ECO:0000256" key="6">
    <source>
        <dbReference type="PROSITE-ProRule" id="PRU01373"/>
    </source>
</evidence>
<accession>A0A0P8X1V9</accession>
<evidence type="ECO:0000259" key="7">
    <source>
        <dbReference type="PROSITE" id="PS51782"/>
    </source>
</evidence>
<organism evidence="9 10">
    <name type="scientific">Oxobacter pfennigii</name>
    <dbReference type="NCBI Taxonomy" id="36849"/>
    <lineage>
        <taxon>Bacteria</taxon>
        <taxon>Bacillati</taxon>
        <taxon>Bacillota</taxon>
        <taxon>Clostridia</taxon>
        <taxon>Eubacteriales</taxon>
        <taxon>Clostridiaceae</taxon>
        <taxon>Oxobacter</taxon>
    </lineage>
</organism>
<dbReference type="UniPathway" id="UPA00219"/>
<comment type="pathway">
    <text evidence="1 6">Cell wall biogenesis; peptidoglycan biosynthesis.</text>
</comment>
<evidence type="ECO:0000256" key="5">
    <source>
        <dbReference type="ARBA" id="ARBA00023316"/>
    </source>
</evidence>
<proteinExistence type="predicted"/>
<sequence>MINPYFYRQCLAGFVPYTIRRGDTLDRIAEAYGTSAQDIMIANPGINPYNLQVGILICVPLKIQLYPSCPTTNYYVVRQGDTLESIAGYFNITPMQLLYSNYGIDPDDLYEDQILCIPVAPSPVSIDVRISEGRLIVYLDGNAFRTYSIAIENTAYPVPRGTFTVLNKQVDPGTERGARWLGLSEAGFGIHGTNTPGFIDVVSSGNSIIMSNQDISELFNLTPVGTTVKVS</sequence>
<name>A0A0P8X1V9_9CLOT</name>
<evidence type="ECO:0000313" key="9">
    <source>
        <dbReference type="EMBL" id="KPU44795.1"/>
    </source>
</evidence>
<dbReference type="PROSITE" id="PS51782">
    <property type="entry name" value="LYSM"/>
    <property type="match status" value="2"/>
</dbReference>
<keyword evidence="10" id="KW-1185">Reference proteome</keyword>
<evidence type="ECO:0000259" key="8">
    <source>
        <dbReference type="PROSITE" id="PS52029"/>
    </source>
</evidence>
<comment type="caution">
    <text evidence="9">The sequence shown here is derived from an EMBL/GenBank/DDBJ whole genome shotgun (WGS) entry which is preliminary data.</text>
</comment>
<dbReference type="Proteomes" id="UP000050326">
    <property type="component" value="Unassembled WGS sequence"/>
</dbReference>
<dbReference type="SUPFAM" id="SSF54106">
    <property type="entry name" value="LysM domain"/>
    <property type="match status" value="2"/>
</dbReference>
<dbReference type="PROSITE" id="PS52029">
    <property type="entry name" value="LD_TPASE"/>
    <property type="match status" value="1"/>
</dbReference>
<keyword evidence="4 6" id="KW-0573">Peptidoglycan synthesis</keyword>
<protein>
    <submittedName>
        <fullName evidence="9">Putative L,D-transpeptidase YkuD</fullName>
        <ecNumber evidence="9">2.-.-.-</ecNumber>
    </submittedName>
</protein>
<feature type="domain" description="LysM" evidence="7">
    <location>
        <begin position="73"/>
        <end position="117"/>
    </location>
</feature>
<dbReference type="AlphaFoldDB" id="A0A0P8X1V9"/>
<dbReference type="Pfam" id="PF01476">
    <property type="entry name" value="LysM"/>
    <property type="match status" value="2"/>
</dbReference>
<dbReference type="Gene3D" id="3.10.350.10">
    <property type="entry name" value="LysM domain"/>
    <property type="match status" value="2"/>
</dbReference>
<dbReference type="PATRIC" id="fig|36849.3.peg.1981"/>
<dbReference type="GO" id="GO:0016740">
    <property type="term" value="F:transferase activity"/>
    <property type="evidence" value="ECO:0007669"/>
    <property type="project" value="UniProtKB-KW"/>
</dbReference>
<keyword evidence="3 6" id="KW-0133">Cell shape</keyword>
<dbReference type="EC" id="2.-.-.-" evidence="9"/>
<keyword evidence="5 6" id="KW-0961">Cell wall biogenesis/degradation</keyword>
<dbReference type="PANTHER" id="PTHR33734">
    <property type="entry name" value="LYSM DOMAIN-CONTAINING GPI-ANCHORED PROTEIN 2"/>
    <property type="match status" value="1"/>
</dbReference>
<dbReference type="EMBL" id="LKET01000029">
    <property type="protein sequence ID" value="KPU44795.1"/>
    <property type="molecule type" value="Genomic_DNA"/>
</dbReference>
<evidence type="ECO:0000256" key="4">
    <source>
        <dbReference type="ARBA" id="ARBA00022984"/>
    </source>
</evidence>
<dbReference type="GO" id="GO:0008360">
    <property type="term" value="P:regulation of cell shape"/>
    <property type="evidence" value="ECO:0007669"/>
    <property type="project" value="UniProtKB-UniRule"/>
</dbReference>
<feature type="domain" description="L,D-TPase catalytic" evidence="8">
    <location>
        <begin position="124"/>
        <end position="231"/>
    </location>
</feature>
<dbReference type="SUPFAM" id="SSF141523">
    <property type="entry name" value="L,D-transpeptidase catalytic domain-like"/>
    <property type="match status" value="1"/>
</dbReference>
<dbReference type="SMART" id="SM00257">
    <property type="entry name" value="LysM"/>
    <property type="match status" value="2"/>
</dbReference>
<feature type="domain" description="LysM" evidence="7">
    <location>
        <begin position="15"/>
        <end position="59"/>
    </location>
</feature>
<dbReference type="Gene3D" id="2.40.440.10">
    <property type="entry name" value="L,D-transpeptidase catalytic domain-like"/>
    <property type="match status" value="1"/>
</dbReference>
<dbReference type="InterPro" id="IPR018392">
    <property type="entry name" value="LysM"/>
</dbReference>
<dbReference type="Pfam" id="PF03734">
    <property type="entry name" value="YkuD"/>
    <property type="match status" value="1"/>
</dbReference>
<dbReference type="GO" id="GO:0071555">
    <property type="term" value="P:cell wall organization"/>
    <property type="evidence" value="ECO:0007669"/>
    <property type="project" value="UniProtKB-UniRule"/>
</dbReference>
<dbReference type="InterPro" id="IPR036779">
    <property type="entry name" value="LysM_dom_sf"/>
</dbReference>
<dbReference type="InterPro" id="IPR005490">
    <property type="entry name" value="LD_TPept_cat_dom"/>
</dbReference>
<dbReference type="CDD" id="cd00118">
    <property type="entry name" value="LysM"/>
    <property type="match status" value="2"/>
</dbReference>
<reference evidence="9 10" key="1">
    <citation type="submission" date="2015-09" db="EMBL/GenBank/DDBJ databases">
        <title>Genome sequence of Oxobacter pfennigii DSM 3222.</title>
        <authorList>
            <person name="Poehlein A."/>
            <person name="Bengelsdorf F.R."/>
            <person name="Schiel-Bengelsdorf B."/>
            <person name="Duerre P."/>
            <person name="Daniel R."/>
        </authorList>
    </citation>
    <scope>NUCLEOTIDE SEQUENCE [LARGE SCALE GENOMIC DNA]</scope>
    <source>
        <strain evidence="9 10">DSM 3222</strain>
    </source>
</reference>
<dbReference type="STRING" id="36849.OXPF_18810"/>
<evidence type="ECO:0000256" key="2">
    <source>
        <dbReference type="ARBA" id="ARBA00022679"/>
    </source>
</evidence>
<evidence type="ECO:0000256" key="1">
    <source>
        <dbReference type="ARBA" id="ARBA00004752"/>
    </source>
</evidence>
<dbReference type="GO" id="GO:0009252">
    <property type="term" value="P:peptidoglycan biosynthetic process"/>
    <property type="evidence" value="ECO:0007669"/>
    <property type="project" value="UniProtKB-UniPathway"/>
</dbReference>